<name>A0A4D7AWV7_9HYPH</name>
<evidence type="ECO:0008006" key="5">
    <source>
        <dbReference type="Google" id="ProtNLM"/>
    </source>
</evidence>
<dbReference type="Pfam" id="PF18810">
    <property type="entry name" value="PBECR2"/>
    <property type="match status" value="1"/>
</dbReference>
<evidence type="ECO:0000313" key="3">
    <source>
        <dbReference type="EMBL" id="QCI65639.1"/>
    </source>
</evidence>
<dbReference type="AlphaFoldDB" id="A0A4D7AWV7"/>
<reference evidence="3 4" key="1">
    <citation type="submission" date="2019-04" db="EMBL/GenBank/DDBJ databases">
        <title>Phreatobacter aquaticus sp. nov.</title>
        <authorList>
            <person name="Choi A."/>
        </authorList>
    </citation>
    <scope>NUCLEOTIDE SEQUENCE [LARGE SCALE GENOMIC DNA]</scope>
    <source>
        <strain evidence="3 4">KCTC 52518</strain>
    </source>
</reference>
<evidence type="ECO:0000259" key="1">
    <source>
        <dbReference type="Pfam" id="PF04233"/>
    </source>
</evidence>
<dbReference type="Pfam" id="PF04233">
    <property type="entry name" value="Phage_Mu_F"/>
    <property type="match status" value="1"/>
</dbReference>
<evidence type="ECO:0000259" key="2">
    <source>
        <dbReference type="Pfam" id="PF18810"/>
    </source>
</evidence>
<dbReference type="InterPro" id="IPR041110">
    <property type="entry name" value="PBECR2"/>
</dbReference>
<dbReference type="RefSeq" id="WP_136961085.1">
    <property type="nucleotide sequence ID" value="NZ_CP039690.1"/>
</dbReference>
<dbReference type="InterPro" id="IPR006528">
    <property type="entry name" value="Phage_head_morphogenesis_dom"/>
</dbReference>
<evidence type="ECO:0000313" key="4">
    <source>
        <dbReference type="Proteomes" id="UP000298781"/>
    </source>
</evidence>
<keyword evidence="4" id="KW-1185">Reference proteome</keyword>
<protein>
    <recommendedName>
        <fullName evidence="5">Head morphogenesis protein</fullName>
    </recommendedName>
</protein>
<gene>
    <name evidence="3" type="ORF">E8M01_16345</name>
</gene>
<dbReference type="EMBL" id="CP039690">
    <property type="protein sequence ID" value="QCI65639.1"/>
    <property type="molecule type" value="Genomic_DNA"/>
</dbReference>
<feature type="domain" description="Phage-Barnase-EndoU-ColicinE5/D-RelE like nuclease 2" evidence="2">
    <location>
        <begin position="296"/>
        <end position="420"/>
    </location>
</feature>
<dbReference type="KEGG" id="pstg:E8M01_16345"/>
<accession>A0A4D7AWV7</accession>
<dbReference type="OrthoDB" id="9813502at2"/>
<organism evidence="3 4">
    <name type="scientific">Phreatobacter stygius</name>
    <dbReference type="NCBI Taxonomy" id="1940610"/>
    <lineage>
        <taxon>Bacteria</taxon>
        <taxon>Pseudomonadati</taxon>
        <taxon>Pseudomonadota</taxon>
        <taxon>Alphaproteobacteria</taxon>
        <taxon>Hyphomicrobiales</taxon>
        <taxon>Phreatobacteraceae</taxon>
        <taxon>Phreatobacter</taxon>
    </lineage>
</organism>
<sequence>MSVLPKPAEFADPPFQVPFQEAIDYLRQKVNMPSRTWRDIEGRAHDRSFVVAGANAAGLIEDFRRAVDDANAKGERLAEFNRRFEEIVRRHGWTGWTGEGTEAGRAWRARVIYETNLRTAYAAGRYAQMKDPDVVRLRPYWSYRHGWTRTPRRARPEHVNWNGVCLAHDDPWWNTHYPPNGWNCSCGVEPMSRGELRAEGIEPGEAPPIVTRPVTDPRTGATVQVPNGIDFGWDHAPGQSWARGLVPPQLQQPLAPLAPSAPRSAVVPAAPAMPAARPFTAPTLPAGQAPEAYVDAFLGAFGAARGRPALHRDAAGHVVPISDDLFRSSGGDWKVMKRGREVDVLRLAEAVRDPDEIWVAWARARDGVARLVRSYLRRDAQTNGFAVFEWSGEGWHGTTAFPADSARYLEGQRRGALLWRRPDAE</sequence>
<feature type="domain" description="Phage head morphogenesis" evidence="1">
    <location>
        <begin position="62"/>
        <end position="188"/>
    </location>
</feature>
<dbReference type="Proteomes" id="UP000298781">
    <property type="component" value="Chromosome"/>
</dbReference>
<proteinExistence type="predicted"/>